<proteinExistence type="predicted"/>
<keyword evidence="2" id="KW-0378">Hydrolase</keyword>
<dbReference type="InterPro" id="IPR012338">
    <property type="entry name" value="Beta-lactam/transpept-like"/>
</dbReference>
<feature type="domain" description="Beta-lactamase-related" evidence="1">
    <location>
        <begin position="58"/>
        <end position="248"/>
    </location>
</feature>
<dbReference type="RefSeq" id="WP_277416773.1">
    <property type="nucleotide sequence ID" value="NZ_CP119083.1"/>
</dbReference>
<dbReference type="SUPFAM" id="SSF56601">
    <property type="entry name" value="beta-lactamase/transpeptidase-like"/>
    <property type="match status" value="1"/>
</dbReference>
<protein>
    <submittedName>
        <fullName evidence="2">Serine hydrolase</fullName>
    </submittedName>
</protein>
<organism evidence="2 3">
    <name type="scientific">Pseudoduganella chitinolytica</name>
    <dbReference type="NCBI Taxonomy" id="34070"/>
    <lineage>
        <taxon>Bacteria</taxon>
        <taxon>Pseudomonadati</taxon>
        <taxon>Pseudomonadota</taxon>
        <taxon>Betaproteobacteria</taxon>
        <taxon>Burkholderiales</taxon>
        <taxon>Oxalobacteraceae</taxon>
        <taxon>Telluria group</taxon>
        <taxon>Pseudoduganella</taxon>
    </lineage>
</organism>
<dbReference type="PANTHER" id="PTHR46825">
    <property type="entry name" value="D-ALANYL-D-ALANINE-CARBOXYPEPTIDASE/ENDOPEPTIDASE AMPH"/>
    <property type="match status" value="1"/>
</dbReference>
<sequence>MTVSRLPRRRVLQLVALAAAAVGCTPLPRTAEAQPGSGFNGVLLLRRDGTHLPLTPLQATLRFGAAPPAFAPGSRFDYSLTNWVVLAAIVEQVTGVPFRTTVTELVLRPAGTRDTGFADGLFGGAGEAIAYAAPEPGLPARRKMSPTPAYAAASGSLYSTAADLALLARMVYDGPLLAPASLAELGRVQVPDEEYALGGRVKRMVLGGRERPVAWLTGAVGGYKSLLAYVPGDGATVAMLGNMDRCNRRRPRRPGGCWASCTPEVRVSAARGGTFVARAVSVKPRSI</sequence>
<evidence type="ECO:0000313" key="2">
    <source>
        <dbReference type="EMBL" id="WEF34091.1"/>
    </source>
</evidence>
<dbReference type="Proteomes" id="UP001216510">
    <property type="component" value="Chromosome"/>
</dbReference>
<accession>A0ABY8BEG4</accession>
<evidence type="ECO:0000313" key="3">
    <source>
        <dbReference type="Proteomes" id="UP001216510"/>
    </source>
</evidence>
<dbReference type="Gene3D" id="3.40.710.10">
    <property type="entry name" value="DD-peptidase/beta-lactamase superfamily"/>
    <property type="match status" value="1"/>
</dbReference>
<name>A0ABY8BEG4_9BURK</name>
<keyword evidence="3" id="KW-1185">Reference proteome</keyword>
<evidence type="ECO:0000259" key="1">
    <source>
        <dbReference type="Pfam" id="PF00144"/>
    </source>
</evidence>
<dbReference type="PANTHER" id="PTHR46825:SF9">
    <property type="entry name" value="BETA-LACTAMASE-RELATED DOMAIN-CONTAINING PROTEIN"/>
    <property type="match status" value="1"/>
</dbReference>
<gene>
    <name evidence="2" type="ORF">PX653_04780</name>
</gene>
<dbReference type="InterPro" id="IPR001466">
    <property type="entry name" value="Beta-lactam-related"/>
</dbReference>
<dbReference type="InterPro" id="IPR006311">
    <property type="entry name" value="TAT_signal"/>
</dbReference>
<dbReference type="Pfam" id="PF00144">
    <property type="entry name" value="Beta-lactamase"/>
    <property type="match status" value="1"/>
</dbReference>
<dbReference type="PROSITE" id="PS51257">
    <property type="entry name" value="PROKAR_LIPOPROTEIN"/>
    <property type="match status" value="1"/>
</dbReference>
<dbReference type="GO" id="GO:0016787">
    <property type="term" value="F:hydrolase activity"/>
    <property type="evidence" value="ECO:0007669"/>
    <property type="project" value="UniProtKB-KW"/>
</dbReference>
<dbReference type="PROSITE" id="PS51318">
    <property type="entry name" value="TAT"/>
    <property type="match status" value="1"/>
</dbReference>
<dbReference type="InterPro" id="IPR050491">
    <property type="entry name" value="AmpC-like"/>
</dbReference>
<reference evidence="2 3" key="1">
    <citation type="submission" date="2023-02" db="EMBL/GenBank/DDBJ databases">
        <title>Gemone sequence of Telluria chitinolytica ACM 3522T.</title>
        <authorList>
            <person name="Frediansyah A."/>
            <person name="Miess H."/>
            <person name="Gross H."/>
        </authorList>
    </citation>
    <scope>NUCLEOTIDE SEQUENCE [LARGE SCALE GENOMIC DNA]</scope>
    <source>
        <strain evidence="2 3">ACM 3522</strain>
    </source>
</reference>
<dbReference type="EMBL" id="CP119083">
    <property type="protein sequence ID" value="WEF34091.1"/>
    <property type="molecule type" value="Genomic_DNA"/>
</dbReference>